<dbReference type="SUPFAM" id="SSF48403">
    <property type="entry name" value="Ankyrin repeat"/>
    <property type="match status" value="1"/>
</dbReference>
<dbReference type="InterPro" id="IPR002110">
    <property type="entry name" value="Ankyrin_rpt"/>
</dbReference>
<name>A0ABM0JA11_APLCA</name>
<dbReference type="RefSeq" id="XP_005088887.1">
    <property type="nucleotide sequence ID" value="XM_005088830.3"/>
</dbReference>
<evidence type="ECO:0000256" key="2">
    <source>
        <dbReference type="ARBA" id="ARBA00023043"/>
    </source>
</evidence>
<feature type="region of interest" description="Disordered" evidence="3">
    <location>
        <begin position="501"/>
        <end position="551"/>
    </location>
</feature>
<dbReference type="PANTHER" id="PTHR24189">
    <property type="entry name" value="MYOTROPHIN"/>
    <property type="match status" value="1"/>
</dbReference>
<keyword evidence="4" id="KW-1185">Reference proteome</keyword>
<dbReference type="GeneID" id="101858747"/>
<proteinExistence type="predicted"/>
<dbReference type="Gene3D" id="1.25.40.20">
    <property type="entry name" value="Ankyrin repeat-containing domain"/>
    <property type="match status" value="1"/>
</dbReference>
<dbReference type="Proteomes" id="UP000694888">
    <property type="component" value="Unplaced"/>
</dbReference>
<keyword evidence="2" id="KW-0040">ANK repeat</keyword>
<evidence type="ECO:0000313" key="5">
    <source>
        <dbReference type="RefSeq" id="XP_005088886.1"/>
    </source>
</evidence>
<dbReference type="SMART" id="SM00248">
    <property type="entry name" value="ANK"/>
    <property type="match status" value="4"/>
</dbReference>
<protein>
    <submittedName>
        <fullName evidence="5 6">Uncharacterized protein LOC101858747</fullName>
    </submittedName>
</protein>
<keyword evidence="1" id="KW-0677">Repeat</keyword>
<organism evidence="4 5">
    <name type="scientific">Aplysia californica</name>
    <name type="common">California sea hare</name>
    <dbReference type="NCBI Taxonomy" id="6500"/>
    <lineage>
        <taxon>Eukaryota</taxon>
        <taxon>Metazoa</taxon>
        <taxon>Spiralia</taxon>
        <taxon>Lophotrochozoa</taxon>
        <taxon>Mollusca</taxon>
        <taxon>Gastropoda</taxon>
        <taxon>Heterobranchia</taxon>
        <taxon>Euthyneura</taxon>
        <taxon>Tectipleura</taxon>
        <taxon>Aplysiida</taxon>
        <taxon>Aplysioidea</taxon>
        <taxon>Aplysiidae</taxon>
        <taxon>Aplysia</taxon>
    </lineage>
</organism>
<accession>A0ABM0JA11</accession>
<dbReference type="RefSeq" id="XP_005088886.1">
    <property type="nucleotide sequence ID" value="XM_005088829.2"/>
</dbReference>
<evidence type="ECO:0000313" key="6">
    <source>
        <dbReference type="RefSeq" id="XP_005088887.1"/>
    </source>
</evidence>
<dbReference type="InterPro" id="IPR036770">
    <property type="entry name" value="Ankyrin_rpt-contain_sf"/>
</dbReference>
<sequence length="551" mass="61854">MAFVFHVEFGMNETPLTQALEQGDFAVAERIIVDCPNATYLDDGCYQRTPLYICLCGVDEYHQKVAVRNLYLAQLLIERGANVNHRVPVTNFGSEYMSPGKSCLELLIDFYIDLSRQSALDQAEPPWHLNEGQWNPLTQLVVGLNKQYLTRAKDVLDDLQDLIFSVLRHGGDPNVIDENRRTPAHRVAMHCMDVSLLKLICDNGASLTSVDSSGNTPLLALCNVSALDSDDSCDRMSPVSDSDILEACVRQEDLCVKTDFLYFLLKTEDSDINHQNSHGQTALLHLVLRGDSQGSRILLDAGADPSLQGFVWESRRKKRKLSPLFASLMSLPLQGSIVCSNLYTQVTRVPQFIAQLVDAGYFTTSEIAEELSSMIEHDFPEFSHLRPYAETLIHLMFGYKTASLKQLAARKVFQCCLIDSTACLHNILPVPSIRENFHAEDLLSDRHRYEEYISLVLNCTVLRRLVAMLHLPRSLLLHFEAQLLYLRMALKLHRARPQRPSRSSVVRLNVEENNSSGADSESGSDNSDSDGSSYESTSDGEVEGDSDLEYW</sequence>
<gene>
    <name evidence="5 6" type="primary">LOC101858747</name>
</gene>
<evidence type="ECO:0000313" key="4">
    <source>
        <dbReference type="Proteomes" id="UP000694888"/>
    </source>
</evidence>
<dbReference type="PANTHER" id="PTHR24189:SF50">
    <property type="entry name" value="ANKYRIN REPEAT AND SOCS BOX PROTEIN 2"/>
    <property type="match status" value="1"/>
</dbReference>
<evidence type="ECO:0000256" key="1">
    <source>
        <dbReference type="ARBA" id="ARBA00022737"/>
    </source>
</evidence>
<feature type="compositionally biased region" description="Low complexity" evidence="3">
    <location>
        <begin position="501"/>
        <end position="537"/>
    </location>
</feature>
<dbReference type="InterPro" id="IPR050745">
    <property type="entry name" value="Multifunctional_regulatory"/>
</dbReference>
<evidence type="ECO:0000256" key="3">
    <source>
        <dbReference type="SAM" id="MobiDB-lite"/>
    </source>
</evidence>
<feature type="compositionally biased region" description="Acidic residues" evidence="3">
    <location>
        <begin position="538"/>
        <end position="551"/>
    </location>
</feature>
<reference evidence="5 6" key="1">
    <citation type="submission" date="2025-05" db="UniProtKB">
        <authorList>
            <consortium name="RefSeq"/>
        </authorList>
    </citation>
    <scope>IDENTIFICATION</scope>
</reference>